<dbReference type="EMBL" id="AL445563">
    <property type="protein sequence ID" value="CAC13381.1"/>
    <property type="molecule type" value="Genomic_DNA"/>
</dbReference>
<accession>Q98R02</accession>
<evidence type="ECO:0000313" key="2">
    <source>
        <dbReference type="Proteomes" id="UP000000528"/>
    </source>
</evidence>
<organism evidence="2">
    <name type="scientific">Mycoplasmopsis pulmonis (strain UAB CTIP)</name>
    <name type="common">Mycoplasma pulmonis</name>
    <dbReference type="NCBI Taxonomy" id="272635"/>
    <lineage>
        <taxon>Bacteria</taxon>
        <taxon>Bacillati</taxon>
        <taxon>Mycoplasmatota</taxon>
        <taxon>Mycoplasmoidales</taxon>
        <taxon>Metamycoplasmataceae</taxon>
        <taxon>Mycoplasmopsis</taxon>
    </lineage>
</organism>
<protein>
    <submittedName>
        <fullName evidence="1">Uncharacterized protein</fullName>
    </submittedName>
</protein>
<name>Q98R02_MYCPU</name>
<reference evidence="1 2" key="1">
    <citation type="journal article" date="2001" name="Nucleic Acids Res.">
        <title>The complete genome sequence of the murine respiratory pathogen Mycoplasma pulmonis.</title>
        <authorList>
            <person name="Chambaud I."/>
            <person name="Heilig R."/>
            <person name="Ferris S."/>
            <person name="Barbe V."/>
            <person name="Samson D."/>
            <person name="Galisson F."/>
            <person name="Moszer I."/>
            <person name="Dybvig K."/>
            <person name="Wroblewski H."/>
            <person name="Viari A."/>
            <person name="Rocha E.P.C."/>
            <person name="Blanchard A."/>
        </authorList>
    </citation>
    <scope>NUCLEOTIDE SEQUENCE [LARGE SCALE GENOMIC DNA]</scope>
    <source>
        <strain evidence="1 2">UAB CTIP</strain>
    </source>
</reference>
<dbReference type="Proteomes" id="UP000000528">
    <property type="component" value="Chromosome"/>
</dbReference>
<dbReference type="PIR" id="H90537">
    <property type="entry name" value="H90537"/>
</dbReference>
<dbReference type="HOGENOM" id="CLU_3120086_0_0_14"/>
<dbReference type="KEGG" id="mpu:MYPU_2080"/>
<proteinExistence type="predicted"/>
<keyword evidence="2" id="KW-1185">Reference proteome</keyword>
<evidence type="ECO:0000313" key="1">
    <source>
        <dbReference type="EMBL" id="CAC13381.1"/>
    </source>
</evidence>
<sequence length="50" mass="6373">MFFWAKVYKFCFNLTSRFLIFKLKQNCFYNVSFIYFKRLLLKKYLLKKLK</sequence>
<gene>
    <name evidence="1" type="ordered locus">MYPU_2080</name>
</gene>
<dbReference type="AlphaFoldDB" id="Q98R02"/>